<keyword evidence="5 7" id="KW-0288">FMN</keyword>
<dbReference type="Gene3D" id="3.40.50.360">
    <property type="match status" value="1"/>
</dbReference>
<dbReference type="NCBIfam" id="TIGR01752">
    <property type="entry name" value="flav_long"/>
    <property type="match status" value="1"/>
</dbReference>
<protein>
    <recommendedName>
        <fullName evidence="7">Flavodoxin</fullName>
    </recommendedName>
</protein>
<dbReference type="PROSITE" id="PS00201">
    <property type="entry name" value="FLAVODOXIN"/>
    <property type="match status" value="1"/>
</dbReference>
<dbReference type="RefSeq" id="WP_163675056.1">
    <property type="nucleotide sequence ID" value="NZ_JAAIYP010000011.1"/>
</dbReference>
<keyword evidence="6 7" id="KW-0249">Electron transport</keyword>
<keyword evidence="4 7" id="KW-0285">Flavoprotein</keyword>
<evidence type="ECO:0000256" key="3">
    <source>
        <dbReference type="ARBA" id="ARBA00022448"/>
    </source>
</evidence>
<comment type="similarity">
    <text evidence="2 7">Belongs to the flavodoxin family.</text>
</comment>
<evidence type="ECO:0000256" key="5">
    <source>
        <dbReference type="ARBA" id="ARBA00022643"/>
    </source>
</evidence>
<feature type="domain" description="Flavodoxin-like" evidence="8">
    <location>
        <begin position="3"/>
        <end position="160"/>
    </location>
</feature>
<comment type="function">
    <text evidence="7">Low-potential electron donor to a number of redox enzymes.</text>
</comment>
<dbReference type="InterPro" id="IPR008254">
    <property type="entry name" value="Flavodoxin/NO_synth"/>
</dbReference>
<dbReference type="InterPro" id="IPR001226">
    <property type="entry name" value="Flavodoxin_CS"/>
</dbReference>
<evidence type="ECO:0000313" key="10">
    <source>
        <dbReference type="Proteomes" id="UP000480684"/>
    </source>
</evidence>
<evidence type="ECO:0000259" key="8">
    <source>
        <dbReference type="PROSITE" id="PS50902"/>
    </source>
</evidence>
<evidence type="ECO:0000256" key="4">
    <source>
        <dbReference type="ARBA" id="ARBA00022630"/>
    </source>
</evidence>
<dbReference type="PANTHER" id="PTHR42809">
    <property type="entry name" value="FLAVODOXIN 2"/>
    <property type="match status" value="1"/>
</dbReference>
<dbReference type="PROSITE" id="PS50902">
    <property type="entry name" value="FLAVODOXIN_LIKE"/>
    <property type="match status" value="1"/>
</dbReference>
<dbReference type="InterPro" id="IPR050619">
    <property type="entry name" value="Flavodoxin"/>
</dbReference>
<name>A0A7C9UXN7_9PROT</name>
<dbReference type="PIRSF" id="PIRSF038996">
    <property type="entry name" value="FldA"/>
    <property type="match status" value="1"/>
</dbReference>
<accession>A0A7C9UXN7</accession>
<dbReference type="Proteomes" id="UP000480684">
    <property type="component" value="Unassembled WGS sequence"/>
</dbReference>
<comment type="cofactor">
    <cofactor evidence="1 7">
        <name>FMN</name>
        <dbReference type="ChEBI" id="CHEBI:58210"/>
    </cofactor>
</comment>
<evidence type="ECO:0000256" key="2">
    <source>
        <dbReference type="ARBA" id="ARBA00005267"/>
    </source>
</evidence>
<gene>
    <name evidence="9" type="primary">fldA</name>
    <name evidence="9" type="ORF">G4223_03470</name>
</gene>
<reference evidence="9 10" key="1">
    <citation type="submission" date="2020-02" db="EMBL/GenBank/DDBJ databases">
        <authorList>
            <person name="Dziuba M."/>
            <person name="Kuznetsov B."/>
            <person name="Mardanov A."/>
            <person name="Ravin N."/>
            <person name="Grouzdev D."/>
        </authorList>
    </citation>
    <scope>NUCLEOTIDE SEQUENCE [LARGE SCALE GENOMIC DNA]</scope>
    <source>
        <strain evidence="9 10">SpK</strain>
    </source>
</reference>
<dbReference type="AlphaFoldDB" id="A0A7C9UXN7"/>
<dbReference type="EMBL" id="JAAIYP010000011">
    <property type="protein sequence ID" value="NFV79173.1"/>
    <property type="molecule type" value="Genomic_DNA"/>
</dbReference>
<dbReference type="Pfam" id="PF00258">
    <property type="entry name" value="Flavodoxin_1"/>
    <property type="match status" value="1"/>
</dbReference>
<dbReference type="SUPFAM" id="SSF52218">
    <property type="entry name" value="Flavoproteins"/>
    <property type="match status" value="1"/>
</dbReference>
<dbReference type="InterPro" id="IPR010086">
    <property type="entry name" value="Flavodoxin_lc"/>
</dbReference>
<keyword evidence="3 7" id="KW-0813">Transport</keyword>
<evidence type="ECO:0000256" key="1">
    <source>
        <dbReference type="ARBA" id="ARBA00001917"/>
    </source>
</evidence>
<dbReference type="GO" id="GO:0010181">
    <property type="term" value="F:FMN binding"/>
    <property type="evidence" value="ECO:0007669"/>
    <property type="project" value="UniProtKB-UniRule"/>
</dbReference>
<proteinExistence type="inferred from homology"/>
<organism evidence="9 10">
    <name type="scientific">Magnetospirillum aberrantis SpK</name>
    <dbReference type="NCBI Taxonomy" id="908842"/>
    <lineage>
        <taxon>Bacteria</taxon>
        <taxon>Pseudomonadati</taxon>
        <taxon>Pseudomonadota</taxon>
        <taxon>Alphaproteobacteria</taxon>
        <taxon>Rhodospirillales</taxon>
        <taxon>Rhodospirillaceae</taxon>
        <taxon>Magnetospirillum</taxon>
    </lineage>
</organism>
<keyword evidence="10" id="KW-1185">Reference proteome</keyword>
<sequence length="160" mass="17239">MRTNVIYGSDAGGTKVVASRIASAVKGRAIDIRKAKIADFEECDLLILGSPTYGLGDLQCDWEDHADLIDSAQLDGKPVALFGTGDQFTYPDTFVDAIGILYDRVAARGAKVVGFTDTDGYDFVASAGLRDGRFVGLALDEDNQSELTERRISAWIKQLG</sequence>
<dbReference type="NCBIfam" id="NF006739">
    <property type="entry name" value="PRK09267.1-5"/>
    <property type="match status" value="1"/>
</dbReference>
<comment type="caution">
    <text evidence="9">The sequence shown here is derived from an EMBL/GenBank/DDBJ whole genome shotgun (WGS) entry which is preliminary data.</text>
</comment>
<dbReference type="PANTHER" id="PTHR42809:SF1">
    <property type="entry name" value="FLAVODOXIN 1"/>
    <property type="match status" value="1"/>
</dbReference>
<dbReference type="NCBIfam" id="NF006736">
    <property type="entry name" value="PRK09267.1-2"/>
    <property type="match status" value="1"/>
</dbReference>
<evidence type="ECO:0000256" key="7">
    <source>
        <dbReference type="PIRNR" id="PIRNR038996"/>
    </source>
</evidence>
<dbReference type="GO" id="GO:0009055">
    <property type="term" value="F:electron transfer activity"/>
    <property type="evidence" value="ECO:0007669"/>
    <property type="project" value="UniProtKB-UniRule"/>
</dbReference>
<evidence type="ECO:0000256" key="6">
    <source>
        <dbReference type="ARBA" id="ARBA00022982"/>
    </source>
</evidence>
<evidence type="ECO:0000313" key="9">
    <source>
        <dbReference type="EMBL" id="NFV79173.1"/>
    </source>
</evidence>
<dbReference type="InterPro" id="IPR029039">
    <property type="entry name" value="Flavoprotein-like_sf"/>
</dbReference>